<dbReference type="Pfam" id="PF01535">
    <property type="entry name" value="PPR"/>
    <property type="match status" value="2"/>
</dbReference>
<comment type="caution">
    <text evidence="3">The sequence shown here is derived from an EMBL/GenBank/DDBJ whole genome shotgun (WGS) entry which is preliminary data.</text>
</comment>
<evidence type="ECO:0000313" key="4">
    <source>
        <dbReference type="Proteomes" id="UP000653305"/>
    </source>
</evidence>
<protein>
    <submittedName>
        <fullName evidence="3">Pentatricopeptide repeat-containing protein at2g22410 mitochondrial</fullName>
    </submittedName>
</protein>
<evidence type="ECO:0000313" key="3">
    <source>
        <dbReference type="EMBL" id="GFP79416.1"/>
    </source>
</evidence>
<gene>
    <name evidence="3" type="ORF">PHJA_000085100</name>
</gene>
<keyword evidence="1" id="KW-0677">Repeat</keyword>
<dbReference type="InterPro" id="IPR002885">
    <property type="entry name" value="PPR_rpt"/>
</dbReference>
<dbReference type="PANTHER" id="PTHR47926">
    <property type="entry name" value="PENTATRICOPEPTIDE REPEAT-CONTAINING PROTEIN"/>
    <property type="match status" value="1"/>
</dbReference>
<proteinExistence type="predicted"/>
<dbReference type="Proteomes" id="UP000653305">
    <property type="component" value="Unassembled WGS sequence"/>
</dbReference>
<accession>A0A830AZ14</accession>
<dbReference type="GO" id="GO:0009451">
    <property type="term" value="P:RNA modification"/>
    <property type="evidence" value="ECO:0007669"/>
    <property type="project" value="InterPro"/>
</dbReference>
<dbReference type="EMBL" id="BMAC01000008">
    <property type="protein sequence ID" value="GFP79416.1"/>
    <property type="molecule type" value="Genomic_DNA"/>
</dbReference>
<evidence type="ECO:0000256" key="1">
    <source>
        <dbReference type="ARBA" id="ARBA00022737"/>
    </source>
</evidence>
<dbReference type="OrthoDB" id="1937829at2759"/>
<dbReference type="Gene3D" id="1.25.40.10">
    <property type="entry name" value="Tetratricopeptide repeat domain"/>
    <property type="match status" value="1"/>
</dbReference>
<dbReference type="GO" id="GO:0003723">
    <property type="term" value="F:RNA binding"/>
    <property type="evidence" value="ECO:0007669"/>
    <property type="project" value="InterPro"/>
</dbReference>
<dbReference type="InterPro" id="IPR011990">
    <property type="entry name" value="TPR-like_helical_dom_sf"/>
</dbReference>
<dbReference type="PANTHER" id="PTHR47926:SF490">
    <property type="entry name" value="REPEAT-LIKE SUPERFAMILY PROTEIN, PUTATIVE-RELATED"/>
    <property type="match status" value="1"/>
</dbReference>
<evidence type="ECO:0000256" key="2">
    <source>
        <dbReference type="PROSITE-ProRule" id="PRU00708"/>
    </source>
</evidence>
<dbReference type="PROSITE" id="PS51375">
    <property type="entry name" value="PPR"/>
    <property type="match status" value="1"/>
</dbReference>
<organism evidence="3 4">
    <name type="scientific">Phtheirospermum japonicum</name>
    <dbReference type="NCBI Taxonomy" id="374723"/>
    <lineage>
        <taxon>Eukaryota</taxon>
        <taxon>Viridiplantae</taxon>
        <taxon>Streptophyta</taxon>
        <taxon>Embryophyta</taxon>
        <taxon>Tracheophyta</taxon>
        <taxon>Spermatophyta</taxon>
        <taxon>Magnoliopsida</taxon>
        <taxon>eudicotyledons</taxon>
        <taxon>Gunneridae</taxon>
        <taxon>Pentapetalae</taxon>
        <taxon>asterids</taxon>
        <taxon>lamiids</taxon>
        <taxon>Lamiales</taxon>
        <taxon>Orobanchaceae</taxon>
        <taxon>Orobanchaceae incertae sedis</taxon>
        <taxon>Phtheirospermum</taxon>
    </lineage>
</organism>
<keyword evidence="4" id="KW-1185">Reference proteome</keyword>
<sequence>MDDVYVGNSLLNLYTSTGNMDLCGKVFDEMPLRDVVSWTTMISGFKEFGGFDDSFIALERMRSEGVMPNQVTVVNALASCAGLGDLDMGVWIHEYVKINGWELDVSWALR</sequence>
<reference evidence="3" key="1">
    <citation type="submission" date="2020-07" db="EMBL/GenBank/DDBJ databases">
        <title>Ethylene signaling mediates host invasion by parasitic plants.</title>
        <authorList>
            <person name="Yoshida S."/>
        </authorList>
    </citation>
    <scope>NUCLEOTIDE SEQUENCE</scope>
    <source>
        <strain evidence="3">Okayama</strain>
    </source>
</reference>
<feature type="repeat" description="PPR" evidence="2">
    <location>
        <begin position="34"/>
        <end position="68"/>
    </location>
</feature>
<dbReference type="AlphaFoldDB" id="A0A830AZ14"/>
<name>A0A830AZ14_9LAMI</name>
<dbReference type="InterPro" id="IPR046960">
    <property type="entry name" value="PPR_At4g14850-like_plant"/>
</dbReference>